<dbReference type="InterPro" id="IPR050261">
    <property type="entry name" value="FrsA_esterase"/>
</dbReference>
<dbReference type="RefSeq" id="WP_048384511.1">
    <property type="nucleotide sequence ID" value="NZ_CP011494.1"/>
</dbReference>
<feature type="domain" description="Dienelactone hydrolase" evidence="2">
    <location>
        <begin position="40"/>
        <end position="262"/>
    </location>
</feature>
<protein>
    <submittedName>
        <fullName evidence="3">Dienelactone hydrolase</fullName>
    </submittedName>
</protein>
<dbReference type="PANTHER" id="PTHR22946:SF0">
    <property type="entry name" value="DIENELACTONE HYDROLASE DOMAIN-CONTAINING PROTEIN"/>
    <property type="match status" value="1"/>
</dbReference>
<dbReference type="GO" id="GO:0016787">
    <property type="term" value="F:hydrolase activity"/>
    <property type="evidence" value="ECO:0007669"/>
    <property type="project" value="UniProtKB-KW"/>
</dbReference>
<keyword evidence="4" id="KW-1185">Reference proteome</keyword>
<feature type="chain" id="PRO_5005206436" evidence="1">
    <location>
        <begin position="24"/>
        <end position="266"/>
    </location>
</feature>
<proteinExistence type="predicted"/>
<name>A0A0H4I2D4_9GAMM</name>
<dbReference type="SUPFAM" id="SSF53474">
    <property type="entry name" value="alpha/beta-Hydrolases"/>
    <property type="match status" value="1"/>
</dbReference>
<dbReference type="InterPro" id="IPR002925">
    <property type="entry name" value="Dienelactn_hydro"/>
</dbReference>
<organism evidence="3 4">
    <name type="scientific">Marinobacter psychrophilus</name>
    <dbReference type="NCBI Taxonomy" id="330734"/>
    <lineage>
        <taxon>Bacteria</taxon>
        <taxon>Pseudomonadati</taxon>
        <taxon>Pseudomonadota</taxon>
        <taxon>Gammaproteobacteria</taxon>
        <taxon>Pseudomonadales</taxon>
        <taxon>Marinobacteraceae</taxon>
        <taxon>Marinobacter</taxon>
    </lineage>
</organism>
<dbReference type="Pfam" id="PF01738">
    <property type="entry name" value="DLH"/>
    <property type="match status" value="1"/>
</dbReference>
<accession>A0A0H4I2D4</accession>
<keyword evidence="3" id="KW-0378">Hydrolase</keyword>
<reference evidence="3 4" key="1">
    <citation type="submission" date="2015-05" db="EMBL/GenBank/DDBJ databases">
        <title>Complete genome of Marinobacter psychrophilus strain 20041T isolated from sea-ice of the Canadian Basin.</title>
        <authorList>
            <person name="Song L."/>
            <person name="Ren L."/>
            <person name="Yu Y."/>
            <person name="Wang X."/>
        </authorList>
    </citation>
    <scope>NUCLEOTIDE SEQUENCE [LARGE SCALE GENOMIC DNA]</scope>
    <source>
        <strain evidence="3 4">20041</strain>
    </source>
</reference>
<evidence type="ECO:0000313" key="3">
    <source>
        <dbReference type="EMBL" id="AKO51795.1"/>
    </source>
</evidence>
<sequence length="266" mass="28898">MNMMQRLALTAATSLVFTTAAFAEIVSETVEYTVDGDSFTGYMVYDDDVEGERPGILVVHEWWGHNEFVRSQAERLAKEGYTAFALDMYGTGKLAEHPDDAKKLMQATMGDKQALEARFREAMSILQDHETVDESRIAAQGYCFGGAVVLNMARLGLDLDGVVSLHGSLGSDIQPEQGAVTARILAYTGGADPFVPVEQVTGFVSEMTKAGADLSLTVFPGVKHSFTSKAADATSEKFGLPMAYNEEAANRAWEGTMAFYQDIFAQ</sequence>
<dbReference type="Gene3D" id="3.40.50.1820">
    <property type="entry name" value="alpha/beta hydrolase"/>
    <property type="match status" value="1"/>
</dbReference>
<dbReference type="PATRIC" id="fig|330734.3.peg.991"/>
<dbReference type="STRING" id="330734.ABA45_04655"/>
<feature type="signal peptide" evidence="1">
    <location>
        <begin position="1"/>
        <end position="23"/>
    </location>
</feature>
<evidence type="ECO:0000313" key="4">
    <source>
        <dbReference type="Proteomes" id="UP000036406"/>
    </source>
</evidence>
<dbReference type="InterPro" id="IPR029058">
    <property type="entry name" value="AB_hydrolase_fold"/>
</dbReference>
<dbReference type="AlphaFoldDB" id="A0A0H4I2D4"/>
<keyword evidence="1" id="KW-0732">Signal</keyword>
<evidence type="ECO:0000259" key="2">
    <source>
        <dbReference type="Pfam" id="PF01738"/>
    </source>
</evidence>
<gene>
    <name evidence="3" type="ORF">ABA45_04655</name>
</gene>
<evidence type="ECO:0000256" key="1">
    <source>
        <dbReference type="SAM" id="SignalP"/>
    </source>
</evidence>
<dbReference type="PANTHER" id="PTHR22946">
    <property type="entry name" value="DIENELACTONE HYDROLASE DOMAIN-CONTAINING PROTEIN-RELATED"/>
    <property type="match status" value="1"/>
</dbReference>
<dbReference type="Proteomes" id="UP000036406">
    <property type="component" value="Chromosome"/>
</dbReference>
<dbReference type="KEGG" id="mpq:ABA45_04655"/>
<dbReference type="EMBL" id="CP011494">
    <property type="protein sequence ID" value="AKO51795.1"/>
    <property type="molecule type" value="Genomic_DNA"/>
</dbReference>